<dbReference type="AlphaFoldDB" id="A0A6M0CSH4"/>
<comment type="caution">
    <text evidence="1">The sequence shown here is derived from an EMBL/GenBank/DDBJ whole genome shotgun (WGS) entry which is preliminary data.</text>
</comment>
<dbReference type="EMBL" id="JAABOQ010000005">
    <property type="protein sequence ID" value="NER18447.1"/>
    <property type="molecule type" value="Genomic_DNA"/>
</dbReference>
<protein>
    <submittedName>
        <fullName evidence="1">Ribosome-associated translation inhibitor RaiA</fullName>
    </submittedName>
</protein>
<dbReference type="SUPFAM" id="SSF69754">
    <property type="entry name" value="Ribosome binding protein Y (YfiA homologue)"/>
    <property type="match status" value="1"/>
</dbReference>
<dbReference type="Pfam" id="PF02482">
    <property type="entry name" value="Ribosomal_S30AE"/>
    <property type="match status" value="1"/>
</dbReference>
<dbReference type="InterPro" id="IPR003489">
    <property type="entry name" value="RHF/RaiA"/>
</dbReference>
<dbReference type="Gene3D" id="3.30.160.100">
    <property type="entry name" value="Ribosome hibernation promotion factor-like"/>
    <property type="match status" value="1"/>
</dbReference>
<dbReference type="InterPro" id="IPR036567">
    <property type="entry name" value="RHF-like"/>
</dbReference>
<evidence type="ECO:0000313" key="1">
    <source>
        <dbReference type="EMBL" id="NER18447.1"/>
    </source>
</evidence>
<organism evidence="1 2">
    <name type="scientific">Spongiivirga citrea</name>
    <dbReference type="NCBI Taxonomy" id="1481457"/>
    <lineage>
        <taxon>Bacteria</taxon>
        <taxon>Pseudomonadati</taxon>
        <taxon>Bacteroidota</taxon>
        <taxon>Flavobacteriia</taxon>
        <taxon>Flavobacteriales</taxon>
        <taxon>Flavobacteriaceae</taxon>
        <taxon>Spongiivirga</taxon>
    </lineage>
</organism>
<dbReference type="RefSeq" id="WP_164033112.1">
    <property type="nucleotide sequence ID" value="NZ_JAABOQ010000005.1"/>
</dbReference>
<reference evidence="1 2" key="1">
    <citation type="submission" date="2020-01" db="EMBL/GenBank/DDBJ databases">
        <title>Spongiivirga citrea KCTC 32990T.</title>
        <authorList>
            <person name="Wang G."/>
        </authorList>
    </citation>
    <scope>NUCLEOTIDE SEQUENCE [LARGE SCALE GENOMIC DNA]</scope>
    <source>
        <strain evidence="1 2">KCTC 32990</strain>
    </source>
</reference>
<dbReference type="NCBIfam" id="TIGR00741">
    <property type="entry name" value="yfiA"/>
    <property type="match status" value="1"/>
</dbReference>
<name>A0A6M0CSH4_9FLAO</name>
<evidence type="ECO:0000313" key="2">
    <source>
        <dbReference type="Proteomes" id="UP000474296"/>
    </source>
</evidence>
<gene>
    <name evidence="1" type="primary">raiA</name>
    <name evidence="1" type="ORF">GWK10_14585</name>
</gene>
<proteinExistence type="predicted"/>
<keyword evidence="2" id="KW-1185">Reference proteome</keyword>
<accession>A0A6M0CSH4</accession>
<sequence length="101" mass="11592">MQVNTHSVNFTVDSKLVSFIQRRMDKLESFYDQVINSDVYLKVENTSDKANKIVEVKVAVPGDEFIVKKTCKSFEEGIDMATSSLGRVLLKRKEKLRSYAR</sequence>
<dbReference type="Proteomes" id="UP000474296">
    <property type="component" value="Unassembled WGS sequence"/>
</dbReference>